<sequence length="423" mass="47582">MERFASESEALAHTLAEVLAEKLERKSNFFKENCVRNTCYVRMNRYPPCPKPSEVYGLMPHTDSDFLTILYQDQVGGLQLIKDNRWVAVKPNPRALIINIGDLFQAWSNGMYKSVEHRVMTNPTVERFSTAYFLCPSYDAVIECSGDCPSYRNFSFREFRQQVQADVKKLGYKVGLPSNQTELTEPPPLSRSNVPANPVSLPPYRSNIIILFDAMPVFLVIFISQSVQSPLRNINSPFGFHGAVNLSSDSNKRFVYDVGAYNSDDDKADQNGMGDFLNEMADMMNLCIVIPILIINILARVSICLLCNLRKPTAVVLLKRVTTEVKTLMGAVLIRRDAEADLNSALRPVEIIGNLASIEKAEKLINEVIAQSEGEGIPALFVRGAPEQIWIKVRNDGIRETIKNMHTKSRARIQVVLSIYDLK</sequence>
<proteinExistence type="inferred from homology"/>
<accession>A0ABQ7NV13</accession>
<evidence type="ECO:0000313" key="4">
    <source>
        <dbReference type="Proteomes" id="UP000823674"/>
    </source>
</evidence>
<dbReference type="Pfam" id="PF03171">
    <property type="entry name" value="2OG-FeII_Oxy"/>
    <property type="match status" value="1"/>
</dbReference>
<dbReference type="PANTHER" id="PTHR47990">
    <property type="entry name" value="2-OXOGLUTARATE (2OG) AND FE(II)-DEPENDENT OXYGENASE SUPERFAMILY PROTEIN-RELATED"/>
    <property type="match status" value="1"/>
</dbReference>
<dbReference type="Proteomes" id="UP000823674">
    <property type="component" value="Chromosome A01"/>
</dbReference>
<evidence type="ECO:0000256" key="1">
    <source>
        <dbReference type="RuleBase" id="RU003682"/>
    </source>
</evidence>
<protein>
    <recommendedName>
        <fullName evidence="2">Fe2OG dioxygenase domain-containing protein</fullName>
    </recommendedName>
</protein>
<dbReference type="Gene3D" id="2.60.120.330">
    <property type="entry name" value="B-lactam Antibiotic, Isopenicillin N Synthase, Chain"/>
    <property type="match status" value="1"/>
</dbReference>
<gene>
    <name evidence="3" type="primary">A01g501800.1_BraROA</name>
    <name evidence="3" type="ORF">IGI04_001131</name>
</gene>
<evidence type="ECO:0000313" key="3">
    <source>
        <dbReference type="EMBL" id="KAG5413564.1"/>
    </source>
</evidence>
<dbReference type="InterPro" id="IPR027443">
    <property type="entry name" value="IPNS-like_sf"/>
</dbReference>
<reference evidence="3 4" key="1">
    <citation type="submission" date="2021-03" db="EMBL/GenBank/DDBJ databases">
        <authorList>
            <person name="King G.J."/>
            <person name="Bancroft I."/>
            <person name="Baten A."/>
            <person name="Bloomfield J."/>
            <person name="Borpatragohain P."/>
            <person name="He Z."/>
            <person name="Irish N."/>
            <person name="Irwin J."/>
            <person name="Liu K."/>
            <person name="Mauleon R.P."/>
            <person name="Moore J."/>
            <person name="Morris R."/>
            <person name="Ostergaard L."/>
            <person name="Wang B."/>
            <person name="Wells R."/>
        </authorList>
    </citation>
    <scope>NUCLEOTIDE SEQUENCE [LARGE SCALE GENOMIC DNA]</scope>
    <source>
        <strain evidence="3">R-o-18</strain>
        <tissue evidence="3">Leaf</tissue>
    </source>
</reference>
<dbReference type="EMBL" id="JADBGQ010000001">
    <property type="protein sequence ID" value="KAG5413564.1"/>
    <property type="molecule type" value="Genomic_DNA"/>
</dbReference>
<feature type="domain" description="Fe2OG dioxygenase" evidence="2">
    <location>
        <begin position="37"/>
        <end position="136"/>
    </location>
</feature>
<comment type="similarity">
    <text evidence="1">Belongs to the iron/ascorbate-dependent oxidoreductase family.</text>
</comment>
<dbReference type="InterPro" id="IPR044861">
    <property type="entry name" value="IPNS-like_FE2OG_OXY"/>
</dbReference>
<organism evidence="3 4">
    <name type="scientific">Brassica rapa subsp. trilocularis</name>
    <dbReference type="NCBI Taxonomy" id="1813537"/>
    <lineage>
        <taxon>Eukaryota</taxon>
        <taxon>Viridiplantae</taxon>
        <taxon>Streptophyta</taxon>
        <taxon>Embryophyta</taxon>
        <taxon>Tracheophyta</taxon>
        <taxon>Spermatophyta</taxon>
        <taxon>Magnoliopsida</taxon>
        <taxon>eudicotyledons</taxon>
        <taxon>Gunneridae</taxon>
        <taxon>Pentapetalae</taxon>
        <taxon>rosids</taxon>
        <taxon>malvids</taxon>
        <taxon>Brassicales</taxon>
        <taxon>Brassicaceae</taxon>
        <taxon>Brassiceae</taxon>
        <taxon>Brassica</taxon>
    </lineage>
</organism>
<name>A0ABQ7NV13_BRACM</name>
<evidence type="ECO:0000259" key="2">
    <source>
        <dbReference type="PROSITE" id="PS51471"/>
    </source>
</evidence>
<keyword evidence="1" id="KW-0408">Iron</keyword>
<dbReference type="InterPro" id="IPR050231">
    <property type="entry name" value="Iron_ascorbate_oxido_reductase"/>
</dbReference>
<dbReference type="SUPFAM" id="SSF51197">
    <property type="entry name" value="Clavaminate synthase-like"/>
    <property type="match status" value="1"/>
</dbReference>
<comment type="caution">
    <text evidence="3">The sequence shown here is derived from an EMBL/GenBank/DDBJ whole genome shotgun (WGS) entry which is preliminary data.</text>
</comment>
<keyword evidence="4" id="KW-1185">Reference proteome</keyword>
<keyword evidence="1" id="KW-0560">Oxidoreductase</keyword>
<dbReference type="InterPro" id="IPR005123">
    <property type="entry name" value="Oxoglu/Fe-dep_dioxygenase_dom"/>
</dbReference>
<dbReference type="PROSITE" id="PS51471">
    <property type="entry name" value="FE2OG_OXY"/>
    <property type="match status" value="1"/>
</dbReference>
<keyword evidence="1" id="KW-0479">Metal-binding</keyword>